<proteinExistence type="predicted"/>
<name>A0A1M6EX08_9FIRM</name>
<evidence type="ECO:0000313" key="2">
    <source>
        <dbReference type="EMBL" id="SHI89946.1"/>
    </source>
</evidence>
<dbReference type="SUPFAM" id="SSF55729">
    <property type="entry name" value="Acyl-CoA N-acyltransferases (Nat)"/>
    <property type="match status" value="1"/>
</dbReference>
<dbReference type="STRING" id="1122184.SAMN02745176_01748"/>
<dbReference type="Proteomes" id="UP000184442">
    <property type="component" value="Unassembled WGS sequence"/>
</dbReference>
<dbReference type="OrthoDB" id="9795206at2"/>
<dbReference type="Gene3D" id="3.40.630.30">
    <property type="match status" value="1"/>
</dbReference>
<sequence>MRNMLIGKNIKLDSLIEDDIDIMTKWFNDVEFMRYYDMVPAIPKSKKDMIKLLEYYETSEERFIFAIRMLDSNNLIGVAGFDEILWTNGVATTFIGIGDKTIRGKGYGKEAMELLLDFGFNELNFHRIQLNVIEYNKTAIALYESVGFKREGAYREFIFRDGNRYDLLLYGMLKQEHANKS</sequence>
<keyword evidence="2" id="KW-0808">Transferase</keyword>
<dbReference type="InterPro" id="IPR000182">
    <property type="entry name" value="GNAT_dom"/>
</dbReference>
<evidence type="ECO:0000259" key="1">
    <source>
        <dbReference type="PROSITE" id="PS51186"/>
    </source>
</evidence>
<dbReference type="AlphaFoldDB" id="A0A1M6EX08"/>
<dbReference type="GO" id="GO:0016747">
    <property type="term" value="F:acyltransferase activity, transferring groups other than amino-acyl groups"/>
    <property type="evidence" value="ECO:0007669"/>
    <property type="project" value="InterPro"/>
</dbReference>
<dbReference type="PROSITE" id="PS51186">
    <property type="entry name" value="GNAT"/>
    <property type="match status" value="1"/>
</dbReference>
<organism evidence="2 3">
    <name type="scientific">Lutispora thermophila DSM 19022</name>
    <dbReference type="NCBI Taxonomy" id="1122184"/>
    <lineage>
        <taxon>Bacteria</taxon>
        <taxon>Bacillati</taxon>
        <taxon>Bacillota</taxon>
        <taxon>Clostridia</taxon>
        <taxon>Lutisporales</taxon>
        <taxon>Lutisporaceae</taxon>
        <taxon>Lutispora</taxon>
    </lineage>
</organism>
<keyword evidence="3" id="KW-1185">Reference proteome</keyword>
<protein>
    <submittedName>
        <fullName evidence="2">Protein N-acetyltransferase, RimJ/RimL family</fullName>
    </submittedName>
</protein>
<evidence type="ECO:0000313" key="3">
    <source>
        <dbReference type="Proteomes" id="UP000184442"/>
    </source>
</evidence>
<dbReference type="Pfam" id="PF13302">
    <property type="entry name" value="Acetyltransf_3"/>
    <property type="match status" value="1"/>
</dbReference>
<dbReference type="PANTHER" id="PTHR43415:SF5">
    <property type="entry name" value="ACETYLTRANSFERASE"/>
    <property type="match status" value="1"/>
</dbReference>
<dbReference type="InterPro" id="IPR016181">
    <property type="entry name" value="Acyl_CoA_acyltransferase"/>
</dbReference>
<reference evidence="2 3" key="1">
    <citation type="submission" date="2016-11" db="EMBL/GenBank/DDBJ databases">
        <authorList>
            <person name="Jaros S."/>
            <person name="Januszkiewicz K."/>
            <person name="Wedrychowicz H."/>
        </authorList>
    </citation>
    <scope>NUCLEOTIDE SEQUENCE [LARGE SCALE GENOMIC DNA]</scope>
    <source>
        <strain evidence="2 3">DSM 19022</strain>
    </source>
</reference>
<accession>A0A1M6EX08</accession>
<dbReference type="EMBL" id="FQZS01000010">
    <property type="protein sequence ID" value="SHI89946.1"/>
    <property type="molecule type" value="Genomic_DNA"/>
</dbReference>
<gene>
    <name evidence="2" type="ORF">SAMN02745176_01748</name>
</gene>
<dbReference type="PANTHER" id="PTHR43415">
    <property type="entry name" value="SPERMIDINE N(1)-ACETYLTRANSFERASE"/>
    <property type="match status" value="1"/>
</dbReference>
<dbReference type="RefSeq" id="WP_073025826.1">
    <property type="nucleotide sequence ID" value="NZ_FQZS01000010.1"/>
</dbReference>
<feature type="domain" description="N-acetyltransferase" evidence="1">
    <location>
        <begin position="10"/>
        <end position="170"/>
    </location>
</feature>